<comment type="caution">
    <text evidence="3">The sequence shown here is derived from an EMBL/GenBank/DDBJ whole genome shotgun (WGS) entry which is preliminary data.</text>
</comment>
<feature type="domain" description="Calcineurin-like phosphoesterase" evidence="2">
    <location>
        <begin position="3"/>
        <end position="190"/>
    </location>
</feature>
<dbReference type="InterPro" id="IPR050126">
    <property type="entry name" value="Ap4A_hydrolase"/>
</dbReference>
<dbReference type="SUPFAM" id="SSF56300">
    <property type="entry name" value="Metallo-dependent phosphatases"/>
    <property type="match status" value="1"/>
</dbReference>
<dbReference type="Pfam" id="PF12850">
    <property type="entry name" value="Metallophos_2"/>
    <property type="match status" value="1"/>
</dbReference>
<sequence length="244" mass="27608">MNRIAVISDIHGNVPALEAVLQDIHRRGIQEIFCLGDLVGKGPESKRAIHLIQKSCTVVVKGNWDDFITKETEFDAIRWHQAQLTKEDNAYLMSLPFQVEFMMSGKKVRLFHASPFSIYKRIQPWDPIEKRLSMFENTAETGNEGGEPIVVGYGDVHNAYVQNFLGKTLFNTGSVGNPLEITQASYAILEGEYHAAEQGPFSIQLVRVPYDIEMSIQIAREMKMPDLDQYIQELTTAKYRGIKG</sequence>
<dbReference type="AlphaFoldDB" id="A0A926RXQ3"/>
<dbReference type="InterPro" id="IPR011152">
    <property type="entry name" value="Pesterase_MJ0912"/>
</dbReference>
<dbReference type="Proteomes" id="UP000626844">
    <property type="component" value="Unassembled WGS sequence"/>
</dbReference>
<evidence type="ECO:0000313" key="4">
    <source>
        <dbReference type="Proteomes" id="UP000626844"/>
    </source>
</evidence>
<dbReference type="EMBL" id="JACXAI010000009">
    <property type="protein sequence ID" value="MBD1380387.1"/>
    <property type="molecule type" value="Genomic_DNA"/>
</dbReference>
<dbReference type="Gene3D" id="3.60.21.10">
    <property type="match status" value="1"/>
</dbReference>
<dbReference type="PANTHER" id="PTHR42850:SF2">
    <property type="entry name" value="BLL5683 PROTEIN"/>
    <property type="match status" value="1"/>
</dbReference>
<dbReference type="InterPro" id="IPR029052">
    <property type="entry name" value="Metallo-depent_PP-like"/>
</dbReference>
<protein>
    <submittedName>
        <fullName evidence="3">Metallophosphoesterase family protein</fullName>
    </submittedName>
</protein>
<evidence type="ECO:0000259" key="2">
    <source>
        <dbReference type="Pfam" id="PF12850"/>
    </source>
</evidence>
<dbReference type="PIRSF" id="PIRSF000883">
    <property type="entry name" value="Pesterase_MJ0912"/>
    <property type="match status" value="1"/>
</dbReference>
<reference evidence="3" key="1">
    <citation type="submission" date="2020-09" db="EMBL/GenBank/DDBJ databases">
        <title>A novel bacterium of genus Bacillus, isolated from South China Sea.</title>
        <authorList>
            <person name="Huang H."/>
            <person name="Mo K."/>
            <person name="Hu Y."/>
        </authorList>
    </citation>
    <scope>NUCLEOTIDE SEQUENCE</scope>
    <source>
        <strain evidence="3">IB182487</strain>
    </source>
</reference>
<gene>
    <name evidence="3" type="ORF">IC621_09100</name>
</gene>
<proteinExistence type="inferred from homology"/>
<organism evidence="3 4">
    <name type="scientific">Metabacillus arenae</name>
    <dbReference type="NCBI Taxonomy" id="2771434"/>
    <lineage>
        <taxon>Bacteria</taxon>
        <taxon>Bacillati</taxon>
        <taxon>Bacillota</taxon>
        <taxon>Bacilli</taxon>
        <taxon>Bacillales</taxon>
        <taxon>Bacillaceae</taxon>
        <taxon>Metabacillus</taxon>
    </lineage>
</organism>
<comment type="similarity">
    <text evidence="1">Belongs to the metallophosphoesterase superfamily. YfcE family.</text>
</comment>
<evidence type="ECO:0000313" key="3">
    <source>
        <dbReference type="EMBL" id="MBD1380387.1"/>
    </source>
</evidence>
<dbReference type="RefSeq" id="WP_191157965.1">
    <property type="nucleotide sequence ID" value="NZ_JACXAI010000009.1"/>
</dbReference>
<dbReference type="GO" id="GO:0005737">
    <property type="term" value="C:cytoplasm"/>
    <property type="evidence" value="ECO:0007669"/>
    <property type="project" value="TreeGrafter"/>
</dbReference>
<accession>A0A926RXQ3</accession>
<dbReference type="GO" id="GO:0016791">
    <property type="term" value="F:phosphatase activity"/>
    <property type="evidence" value="ECO:0007669"/>
    <property type="project" value="TreeGrafter"/>
</dbReference>
<name>A0A926RXQ3_9BACI</name>
<dbReference type="PANTHER" id="PTHR42850">
    <property type="entry name" value="METALLOPHOSPHOESTERASE"/>
    <property type="match status" value="1"/>
</dbReference>
<keyword evidence="4" id="KW-1185">Reference proteome</keyword>
<dbReference type="InterPro" id="IPR024654">
    <property type="entry name" value="Calcineurin-like_PHP_lpxH"/>
</dbReference>
<evidence type="ECO:0000256" key="1">
    <source>
        <dbReference type="ARBA" id="ARBA00008950"/>
    </source>
</evidence>